<dbReference type="PaxDb" id="2903-EOD19085"/>
<dbReference type="KEGG" id="ehx:EMIHUDRAFT_108879"/>
<dbReference type="GO" id="GO:0005886">
    <property type="term" value="C:plasma membrane"/>
    <property type="evidence" value="ECO:0007669"/>
    <property type="project" value="TreeGrafter"/>
</dbReference>
<dbReference type="PANTHER" id="PTHR43107">
    <property type="entry name" value="LONG-CHAIN FATTY ACID TRANSPORT PROTEIN"/>
    <property type="match status" value="1"/>
</dbReference>
<dbReference type="AlphaFoldDB" id="A0A0D3KU94"/>
<keyword evidence="2" id="KW-0436">Ligase</keyword>
<keyword evidence="4" id="KW-0067">ATP-binding</keyword>
<dbReference type="EnsemblProtists" id="EOD19085">
    <property type="protein sequence ID" value="EOD19085"/>
    <property type="gene ID" value="EMIHUDRAFT_118183"/>
</dbReference>
<dbReference type="STRING" id="2903.R1DX38"/>
<dbReference type="EnsemblProtists" id="EOD39329">
    <property type="protein sequence ID" value="EOD39329"/>
    <property type="gene ID" value="EMIHUDRAFT_108879"/>
</dbReference>
<name>A0A0D3KU94_EMIH1</name>
<dbReference type="PANTHER" id="PTHR43107:SF15">
    <property type="entry name" value="FATTY ACID TRANSPORT PROTEIN 3, ISOFORM A"/>
    <property type="match status" value="1"/>
</dbReference>
<dbReference type="GO" id="GO:0044539">
    <property type="term" value="P:long-chain fatty acid import into cell"/>
    <property type="evidence" value="ECO:0007669"/>
    <property type="project" value="TreeGrafter"/>
</dbReference>
<dbReference type="InterPro" id="IPR042099">
    <property type="entry name" value="ANL_N_sf"/>
</dbReference>
<evidence type="ECO:0000256" key="1">
    <source>
        <dbReference type="ARBA" id="ARBA00006432"/>
    </source>
</evidence>
<dbReference type="SUPFAM" id="SSF56801">
    <property type="entry name" value="Acetyl-CoA synthetase-like"/>
    <property type="match status" value="1"/>
</dbReference>
<keyword evidence="6" id="KW-1185">Reference proteome</keyword>
<accession>A0A0D3KU94</accession>
<evidence type="ECO:0000313" key="5">
    <source>
        <dbReference type="EnsemblProtists" id="EOD39329"/>
    </source>
</evidence>
<evidence type="ECO:0000256" key="2">
    <source>
        <dbReference type="ARBA" id="ARBA00022598"/>
    </source>
</evidence>
<keyword evidence="3" id="KW-0547">Nucleotide-binding</keyword>
<dbReference type="GO" id="GO:0005524">
    <property type="term" value="F:ATP binding"/>
    <property type="evidence" value="ECO:0007669"/>
    <property type="project" value="UniProtKB-KW"/>
</dbReference>
<dbReference type="GO" id="GO:0004467">
    <property type="term" value="F:long-chain fatty acid-CoA ligase activity"/>
    <property type="evidence" value="ECO:0007669"/>
    <property type="project" value="TreeGrafter"/>
</dbReference>
<reference evidence="6" key="1">
    <citation type="journal article" date="2013" name="Nature">
        <title>Pan genome of the phytoplankton Emiliania underpins its global distribution.</title>
        <authorList>
            <person name="Read B.A."/>
            <person name="Kegel J."/>
            <person name="Klute M.J."/>
            <person name="Kuo A."/>
            <person name="Lefebvre S.C."/>
            <person name="Maumus F."/>
            <person name="Mayer C."/>
            <person name="Miller J."/>
            <person name="Monier A."/>
            <person name="Salamov A."/>
            <person name="Young J."/>
            <person name="Aguilar M."/>
            <person name="Claverie J.M."/>
            <person name="Frickenhaus S."/>
            <person name="Gonzalez K."/>
            <person name="Herman E.K."/>
            <person name="Lin Y.C."/>
            <person name="Napier J."/>
            <person name="Ogata H."/>
            <person name="Sarno A.F."/>
            <person name="Shmutz J."/>
            <person name="Schroeder D."/>
            <person name="de Vargas C."/>
            <person name="Verret F."/>
            <person name="von Dassow P."/>
            <person name="Valentin K."/>
            <person name="Van de Peer Y."/>
            <person name="Wheeler G."/>
            <person name="Dacks J.B."/>
            <person name="Delwiche C.F."/>
            <person name="Dyhrman S.T."/>
            <person name="Glockner G."/>
            <person name="John U."/>
            <person name="Richards T."/>
            <person name="Worden A.Z."/>
            <person name="Zhang X."/>
            <person name="Grigoriev I.V."/>
            <person name="Allen A.E."/>
            <person name="Bidle K."/>
            <person name="Borodovsky M."/>
            <person name="Bowler C."/>
            <person name="Brownlee C."/>
            <person name="Cock J.M."/>
            <person name="Elias M."/>
            <person name="Gladyshev V.N."/>
            <person name="Groth M."/>
            <person name="Guda C."/>
            <person name="Hadaegh A."/>
            <person name="Iglesias-Rodriguez M.D."/>
            <person name="Jenkins J."/>
            <person name="Jones B.M."/>
            <person name="Lawson T."/>
            <person name="Leese F."/>
            <person name="Lindquist E."/>
            <person name="Lobanov A."/>
            <person name="Lomsadze A."/>
            <person name="Malik S.B."/>
            <person name="Marsh M.E."/>
            <person name="Mackinder L."/>
            <person name="Mock T."/>
            <person name="Mueller-Roeber B."/>
            <person name="Pagarete A."/>
            <person name="Parker M."/>
            <person name="Probert I."/>
            <person name="Quesneville H."/>
            <person name="Raines C."/>
            <person name="Rensing S.A."/>
            <person name="Riano-Pachon D.M."/>
            <person name="Richier S."/>
            <person name="Rokitta S."/>
            <person name="Shiraiwa Y."/>
            <person name="Soanes D.M."/>
            <person name="van der Giezen M."/>
            <person name="Wahlund T.M."/>
            <person name="Williams B."/>
            <person name="Wilson W."/>
            <person name="Wolfe G."/>
            <person name="Wurch L.L."/>
        </authorList>
    </citation>
    <scope>NUCLEOTIDE SEQUENCE</scope>
</reference>
<dbReference type="GeneID" id="17284676"/>
<dbReference type="RefSeq" id="XP_005791758.1">
    <property type="nucleotide sequence ID" value="XM_005791701.1"/>
</dbReference>
<dbReference type="GO" id="GO:0005324">
    <property type="term" value="F:long-chain fatty acid transmembrane transporter activity"/>
    <property type="evidence" value="ECO:0007669"/>
    <property type="project" value="TreeGrafter"/>
</dbReference>
<dbReference type="eggNOG" id="KOG1179">
    <property type="taxonomic scope" value="Eukaryota"/>
</dbReference>
<proteinExistence type="inferred from homology"/>
<sequence>MEVVRTQQASKERGAFDEAALTGIPTQPMALAVAPHGAAGRCVEAAAGEVGELLGLIDNADVTRRFDGYTDRAATEKKILRDVAAVGDLYFSTGDLVRQDAEGFVYFVAEILSAAPGVSESTVYGVSVGSLEGRAGMAALVVEAAASALRRWPRPWRPYPELTATFKIRKGKLVEQGFDPAVVSDVWLYEEAAGAYRPLDVELHRRLVSGQVKL</sequence>
<reference evidence="5" key="2">
    <citation type="submission" date="2024-10" db="UniProtKB">
        <authorList>
            <consortium name="EnsemblProtists"/>
        </authorList>
    </citation>
    <scope>IDENTIFICATION</scope>
</reference>
<dbReference type="RefSeq" id="XP_005771514.1">
    <property type="nucleotide sequence ID" value="XM_005771457.1"/>
</dbReference>
<dbReference type="Gene3D" id="3.40.50.12780">
    <property type="entry name" value="N-terminal domain of ligase-like"/>
    <property type="match status" value="1"/>
</dbReference>
<dbReference type="GeneID" id="17264630"/>
<protein>
    <submittedName>
        <fullName evidence="5">Uncharacterized protein</fullName>
    </submittedName>
</protein>
<dbReference type="HOGENOM" id="CLU_1291065_0_0_1"/>
<evidence type="ECO:0000313" key="6">
    <source>
        <dbReference type="Proteomes" id="UP000013827"/>
    </source>
</evidence>
<comment type="similarity">
    <text evidence="1">Belongs to the ATP-dependent AMP-binding enzyme family.</text>
</comment>
<evidence type="ECO:0000256" key="3">
    <source>
        <dbReference type="ARBA" id="ARBA00022741"/>
    </source>
</evidence>
<organism evidence="5 6">
    <name type="scientific">Emiliania huxleyi (strain CCMP1516)</name>
    <dbReference type="NCBI Taxonomy" id="280463"/>
    <lineage>
        <taxon>Eukaryota</taxon>
        <taxon>Haptista</taxon>
        <taxon>Haptophyta</taxon>
        <taxon>Prymnesiophyceae</taxon>
        <taxon>Isochrysidales</taxon>
        <taxon>Noelaerhabdaceae</taxon>
        <taxon>Emiliania</taxon>
    </lineage>
</organism>
<dbReference type="Proteomes" id="UP000013827">
    <property type="component" value="Unassembled WGS sequence"/>
</dbReference>
<dbReference type="KEGG" id="ehx:EMIHUDRAFT_118183"/>
<evidence type="ECO:0000256" key="4">
    <source>
        <dbReference type="ARBA" id="ARBA00022840"/>
    </source>
</evidence>